<keyword evidence="1" id="KW-0812">Transmembrane</keyword>
<reference evidence="2 3" key="1">
    <citation type="submission" date="2018-09" db="EMBL/GenBank/DDBJ databases">
        <title>Genome sequencing of strain 1JSPR-7.</title>
        <authorList>
            <person name="Heo J."/>
            <person name="Kim S.-J."/>
            <person name="Kwon S.-W."/>
        </authorList>
    </citation>
    <scope>NUCLEOTIDE SEQUENCE [LARGE SCALE GENOMIC DNA]</scope>
    <source>
        <strain evidence="2 3">1JSPR-7</strain>
    </source>
</reference>
<keyword evidence="1" id="KW-1133">Transmembrane helix</keyword>
<evidence type="ECO:0000313" key="3">
    <source>
        <dbReference type="Proteomes" id="UP000269374"/>
    </source>
</evidence>
<accession>A0A387BBT9</accession>
<protein>
    <submittedName>
        <fullName evidence="2">Uncharacterized protein</fullName>
    </submittedName>
</protein>
<sequence length="293" mass="33541">MKNNKNDKLPSWIDINYQLQNNNYEIKKLGLMLTPPTQNRKIIKWVTNTLITLLFIAPITYQLSSIYSSGSSPISYDNISHFKSTGTIITPEGTIEGEVNHGISTHPVTNYNFSIAGELGLYSGEIKDVYIIYNENDDNSKLSPNNFHELKNKKNIGPSKTVFAQAFIPFKQIFDDHVIYHKTDFVLKNIHYHTTKTTLFYKPFYILTVDKKNNISIRLLLIKNKSGSGVTSLSSYANFIYSPESLQQAPEYKLFLLSDILKLTSPEKKYDISKENVEKSVNEIRTIANDFYI</sequence>
<proteinExistence type="predicted"/>
<dbReference type="KEGG" id="lact:D7I46_09535"/>
<dbReference type="Proteomes" id="UP000269374">
    <property type="component" value="Chromosome"/>
</dbReference>
<evidence type="ECO:0000313" key="2">
    <source>
        <dbReference type="EMBL" id="AYG01315.1"/>
    </source>
</evidence>
<name>A0A387BBT9_9LACT</name>
<dbReference type="EMBL" id="CP032627">
    <property type="protein sequence ID" value="AYG01315.1"/>
    <property type="molecule type" value="Genomic_DNA"/>
</dbReference>
<feature type="transmembrane region" description="Helical" evidence="1">
    <location>
        <begin position="42"/>
        <end position="61"/>
    </location>
</feature>
<keyword evidence="1" id="KW-0472">Membrane</keyword>
<keyword evidence="3" id="KW-1185">Reference proteome</keyword>
<organism evidence="2 3">
    <name type="scientific">Lactococcus allomyrinae</name>
    <dbReference type="NCBI Taxonomy" id="2419773"/>
    <lineage>
        <taxon>Bacteria</taxon>
        <taxon>Bacillati</taxon>
        <taxon>Bacillota</taxon>
        <taxon>Bacilli</taxon>
        <taxon>Lactobacillales</taxon>
        <taxon>Streptococcaceae</taxon>
        <taxon>Lactococcus</taxon>
    </lineage>
</organism>
<dbReference type="RefSeq" id="WP_120772688.1">
    <property type="nucleotide sequence ID" value="NZ_CP032627.1"/>
</dbReference>
<dbReference type="AlphaFoldDB" id="A0A387BBT9"/>
<evidence type="ECO:0000256" key="1">
    <source>
        <dbReference type="SAM" id="Phobius"/>
    </source>
</evidence>
<gene>
    <name evidence="2" type="ORF">D7I46_09535</name>
</gene>